<dbReference type="EC" id="2.4.-.-" evidence="3"/>
<keyword evidence="3" id="KW-0808">Transferase</keyword>
<dbReference type="EMBL" id="CP127162">
    <property type="protein sequence ID" value="WIV20746.1"/>
    <property type="molecule type" value="Genomic_DNA"/>
</dbReference>
<evidence type="ECO:0000259" key="2">
    <source>
        <dbReference type="Pfam" id="PF00535"/>
    </source>
</evidence>
<feature type="domain" description="Glycosyltransferase 2-like" evidence="2">
    <location>
        <begin position="202"/>
        <end position="314"/>
    </location>
</feature>
<dbReference type="InterPro" id="IPR001173">
    <property type="entry name" value="Glyco_trans_2-like"/>
</dbReference>
<reference evidence="3 4" key="1">
    <citation type="submission" date="2023-06" db="EMBL/GenBank/DDBJ databases">
        <title>Paenibacillus polygonum sp. nov., an endophytic bacterium, isolated from Polygonum lapathifolium L. in Nanji Wetland National Nature Reserve, South of Poyang Lake, Jiangxi Province, China.</title>
        <authorList>
            <person name="Yu Z."/>
        </authorList>
    </citation>
    <scope>NUCLEOTIDE SEQUENCE [LARGE SCALE GENOMIC DNA]</scope>
    <source>
        <strain evidence="3 4">C31</strain>
    </source>
</reference>
<dbReference type="CDD" id="cd00761">
    <property type="entry name" value="Glyco_tranf_GTA_type"/>
    <property type="match status" value="1"/>
</dbReference>
<evidence type="ECO:0000313" key="4">
    <source>
        <dbReference type="Proteomes" id="UP001236415"/>
    </source>
</evidence>
<keyword evidence="3" id="KW-0328">Glycosyltransferase</keyword>
<dbReference type="GO" id="GO:0016757">
    <property type="term" value="F:glycosyltransferase activity"/>
    <property type="evidence" value="ECO:0007669"/>
    <property type="project" value="UniProtKB-KW"/>
</dbReference>
<keyword evidence="4" id="KW-1185">Reference proteome</keyword>
<evidence type="ECO:0000256" key="1">
    <source>
        <dbReference type="ARBA" id="ARBA00006739"/>
    </source>
</evidence>
<dbReference type="SUPFAM" id="SSF53448">
    <property type="entry name" value="Nucleotide-diphospho-sugar transferases"/>
    <property type="match status" value="1"/>
</dbReference>
<dbReference type="InterPro" id="IPR029044">
    <property type="entry name" value="Nucleotide-diphossugar_trans"/>
</dbReference>
<dbReference type="Gene3D" id="3.90.550.10">
    <property type="entry name" value="Spore Coat Polysaccharide Biosynthesis Protein SpsA, Chain A"/>
    <property type="match status" value="1"/>
</dbReference>
<dbReference type="InterPro" id="IPR050834">
    <property type="entry name" value="Glycosyltransf_2"/>
</dbReference>
<accession>A0ABY8X8F1</accession>
<protein>
    <submittedName>
        <fullName evidence="3">Glycosyltransferase family A protein</fullName>
        <ecNumber evidence="3">2.4.-.-</ecNumber>
    </submittedName>
</protein>
<dbReference type="PANTHER" id="PTHR43685:SF11">
    <property type="entry name" value="GLYCOSYLTRANSFERASE TAGX-RELATED"/>
    <property type="match status" value="1"/>
</dbReference>
<dbReference type="Pfam" id="PF00535">
    <property type="entry name" value="Glycos_transf_2"/>
    <property type="match status" value="1"/>
</dbReference>
<gene>
    <name evidence="3" type="ORF">QPK24_08750</name>
</gene>
<organism evidence="3 4">
    <name type="scientific">Paenibacillus polygoni</name>
    <dbReference type="NCBI Taxonomy" id="3050112"/>
    <lineage>
        <taxon>Bacteria</taxon>
        <taxon>Bacillati</taxon>
        <taxon>Bacillota</taxon>
        <taxon>Bacilli</taxon>
        <taxon>Bacillales</taxon>
        <taxon>Paenibacillaceae</taxon>
        <taxon>Paenibacillus</taxon>
    </lineage>
</organism>
<comment type="similarity">
    <text evidence="1">Belongs to the glycosyltransferase 2 family.</text>
</comment>
<proteinExistence type="inferred from homology"/>
<dbReference type="RefSeq" id="WP_285747916.1">
    <property type="nucleotide sequence ID" value="NZ_CP127162.1"/>
</dbReference>
<dbReference type="Proteomes" id="UP001236415">
    <property type="component" value="Chromosome"/>
</dbReference>
<dbReference type="PANTHER" id="PTHR43685">
    <property type="entry name" value="GLYCOSYLTRANSFERASE"/>
    <property type="match status" value="1"/>
</dbReference>
<sequence>MSSVKPSLPKEYMSKRAASSFFYKMTGLHYFTLMSQSEYRADKLFLELRKELEHHPCAEWLLWSNQGFHLSTTEEFQLRHQLIHLPSKVQCFVYTVVPGRPEYFFFRKDLFTPSFNLTLAPLPSAHWLAWELQQLCHTKSACLYLNLQNQHHTFTNMPLSPAYKIDPSHDSILPVIQRTVPISVEQRHVHKNNYQSSFPLVSILLSVHNMESTISWSIRSVLAQSCPNFELLIGDDGSTDKTAEKASAMDHDPRIRILRYAANRGKAFVLNDLLRESAGTYVLELDADDWLPPDALHSLVLLMEQNPCAALGTGTSLVWRRSRDGHISLRGQSTFEGILETDTHAYPPVPRIYRTEHLRSVRGWTEYGGLYGRVFEDIEVCRKLLTKYEFAKTEEVVYHRLVHTSSVSQQHLHHYKAWRQNRSLHDKGGETT</sequence>
<evidence type="ECO:0000313" key="3">
    <source>
        <dbReference type="EMBL" id="WIV20746.1"/>
    </source>
</evidence>
<name>A0ABY8X8F1_9BACL</name>